<accession>A0AAW9K2N7</accession>
<dbReference type="RefSeq" id="WP_010054707.1">
    <property type="nucleotide sequence ID" value="NZ_BJOJ01000043.1"/>
</dbReference>
<dbReference type="Proteomes" id="UP001290462">
    <property type="component" value="Unassembled WGS sequence"/>
</dbReference>
<name>A0AAW9K2N7_CARML</name>
<evidence type="ECO:0008006" key="3">
    <source>
        <dbReference type="Google" id="ProtNLM"/>
    </source>
</evidence>
<dbReference type="EMBL" id="JAVBVO010000003">
    <property type="protein sequence ID" value="MDZ5758564.1"/>
    <property type="molecule type" value="Genomic_DNA"/>
</dbReference>
<gene>
    <name evidence="1" type="ORF">RAK27_07780</name>
</gene>
<comment type="caution">
    <text evidence="1">The sequence shown here is derived from an EMBL/GenBank/DDBJ whole genome shotgun (WGS) entry which is preliminary data.</text>
</comment>
<evidence type="ECO:0000313" key="2">
    <source>
        <dbReference type="Proteomes" id="UP001290462"/>
    </source>
</evidence>
<organism evidence="1 2">
    <name type="scientific">Carnobacterium maltaromaticum</name>
    <name type="common">Carnobacterium piscicola</name>
    <dbReference type="NCBI Taxonomy" id="2751"/>
    <lineage>
        <taxon>Bacteria</taxon>
        <taxon>Bacillati</taxon>
        <taxon>Bacillota</taxon>
        <taxon>Bacilli</taxon>
        <taxon>Lactobacillales</taxon>
        <taxon>Carnobacteriaceae</taxon>
        <taxon>Carnobacterium</taxon>
    </lineage>
</organism>
<proteinExistence type="predicted"/>
<protein>
    <recommendedName>
        <fullName evidence="3">30S ribosomal protein S27ae</fullName>
    </recommendedName>
</protein>
<reference evidence="1" key="1">
    <citation type="submission" date="2023-08" db="EMBL/GenBank/DDBJ databases">
        <title>Genomic characterization of piscicolin 126 produced by Carnobacterium maltaromaticum CM22 strain isolated from salmon (Salmo salar).</title>
        <authorList>
            <person name="Gonzalez-Gragera E."/>
            <person name="Garcia-Lopez J.D."/>
            <person name="Teso-Perez C."/>
            <person name="Gimenez-Hernandez I."/>
            <person name="Peralta-Sanchez J.M."/>
            <person name="Valdivia E."/>
            <person name="Montalban-Lopez M."/>
            <person name="Martin-Platero A.M."/>
            <person name="Banos A."/>
            <person name="Martinez-Bueno M."/>
        </authorList>
    </citation>
    <scope>NUCLEOTIDE SEQUENCE</scope>
    <source>
        <strain evidence="1">CM22</strain>
    </source>
</reference>
<dbReference type="GeneID" id="83605404"/>
<evidence type="ECO:0000313" key="1">
    <source>
        <dbReference type="EMBL" id="MDZ5758564.1"/>
    </source>
</evidence>
<dbReference type="AlphaFoldDB" id="A0AAW9K2N7"/>
<sequence length="51" mass="5751">MSSNKQRKKDAKNLKENTVIARGTKRCVECGEPVTDPRKGTVCDVCWKRKG</sequence>